<evidence type="ECO:0000313" key="1">
    <source>
        <dbReference type="EMBL" id="MPM72917.1"/>
    </source>
</evidence>
<accession>A0A645C6X5</accession>
<dbReference type="AlphaFoldDB" id="A0A645C6X5"/>
<sequence length="40" mass="4779">MNPGKRKGKKAFFFWKDRENDIVEGKIPNMDNRHRGFSIN</sequence>
<dbReference type="EMBL" id="VSSQ01025035">
    <property type="protein sequence ID" value="MPM72917.1"/>
    <property type="molecule type" value="Genomic_DNA"/>
</dbReference>
<protein>
    <submittedName>
        <fullName evidence="1">Uncharacterized protein</fullName>
    </submittedName>
</protein>
<proteinExistence type="predicted"/>
<comment type="caution">
    <text evidence="1">The sequence shown here is derived from an EMBL/GenBank/DDBJ whole genome shotgun (WGS) entry which is preliminary data.</text>
</comment>
<name>A0A645C6X5_9ZZZZ</name>
<organism evidence="1">
    <name type="scientific">bioreactor metagenome</name>
    <dbReference type="NCBI Taxonomy" id="1076179"/>
    <lineage>
        <taxon>unclassified sequences</taxon>
        <taxon>metagenomes</taxon>
        <taxon>ecological metagenomes</taxon>
    </lineage>
</organism>
<reference evidence="1" key="1">
    <citation type="submission" date="2019-08" db="EMBL/GenBank/DDBJ databases">
        <authorList>
            <person name="Kucharzyk K."/>
            <person name="Murdoch R.W."/>
            <person name="Higgins S."/>
            <person name="Loffler F."/>
        </authorList>
    </citation>
    <scope>NUCLEOTIDE SEQUENCE</scope>
</reference>
<gene>
    <name evidence="1" type="ORF">SDC9_119893</name>
</gene>